<evidence type="ECO:0000256" key="6">
    <source>
        <dbReference type="ARBA" id="ARBA00022491"/>
    </source>
</evidence>
<dbReference type="SUPFAM" id="SSF82199">
    <property type="entry name" value="SET domain"/>
    <property type="match status" value="1"/>
</dbReference>
<dbReference type="InterPro" id="IPR038190">
    <property type="entry name" value="SRI_sf"/>
</dbReference>
<evidence type="ECO:0000259" key="17">
    <source>
        <dbReference type="PROSITE" id="PS50868"/>
    </source>
</evidence>
<dbReference type="InterPro" id="IPR013257">
    <property type="entry name" value="SRI"/>
</dbReference>
<proteinExistence type="predicted"/>
<feature type="domain" description="Post-SET" evidence="17">
    <location>
        <begin position="338"/>
        <end position="354"/>
    </location>
</feature>
<dbReference type="PANTHER" id="PTHR22884">
    <property type="entry name" value="SET DOMAIN PROTEINS"/>
    <property type="match status" value="1"/>
</dbReference>
<dbReference type="Pfam" id="PF17907">
    <property type="entry name" value="AWS"/>
    <property type="match status" value="1"/>
</dbReference>
<dbReference type="Proteomes" id="UP000284706">
    <property type="component" value="Unassembled WGS sequence"/>
</dbReference>
<keyword evidence="5" id="KW-0158">Chromosome</keyword>
<feature type="compositionally biased region" description="Basic and acidic residues" evidence="15">
    <location>
        <begin position="52"/>
        <end position="62"/>
    </location>
</feature>
<evidence type="ECO:0000256" key="9">
    <source>
        <dbReference type="ARBA" id="ARBA00022691"/>
    </source>
</evidence>
<comment type="caution">
    <text evidence="19">The sequence shown here is derived from an EMBL/GenBank/DDBJ whole genome shotgun (WGS) entry which is preliminary data.</text>
</comment>
<evidence type="ECO:0000313" key="20">
    <source>
        <dbReference type="Proteomes" id="UP000284706"/>
    </source>
</evidence>
<organism evidence="19 20">
    <name type="scientific">Gymnopilus dilepis</name>
    <dbReference type="NCBI Taxonomy" id="231916"/>
    <lineage>
        <taxon>Eukaryota</taxon>
        <taxon>Fungi</taxon>
        <taxon>Dikarya</taxon>
        <taxon>Basidiomycota</taxon>
        <taxon>Agaricomycotina</taxon>
        <taxon>Agaricomycetes</taxon>
        <taxon>Agaricomycetidae</taxon>
        <taxon>Agaricales</taxon>
        <taxon>Agaricineae</taxon>
        <taxon>Hymenogastraceae</taxon>
        <taxon>Gymnopilus</taxon>
    </lineage>
</organism>
<dbReference type="EC" id="2.1.1.359" evidence="3"/>
<evidence type="ECO:0000259" key="18">
    <source>
        <dbReference type="PROSITE" id="PS51215"/>
    </source>
</evidence>
<evidence type="ECO:0000256" key="13">
    <source>
        <dbReference type="ARBA" id="ARBA00030091"/>
    </source>
</evidence>
<dbReference type="Gene3D" id="2.170.270.10">
    <property type="entry name" value="SET domain"/>
    <property type="match status" value="1"/>
</dbReference>
<evidence type="ECO:0000256" key="5">
    <source>
        <dbReference type="ARBA" id="ARBA00022454"/>
    </source>
</evidence>
<evidence type="ECO:0000313" key="19">
    <source>
        <dbReference type="EMBL" id="PPQ78511.1"/>
    </source>
</evidence>
<dbReference type="InterPro" id="IPR001214">
    <property type="entry name" value="SET_dom"/>
</dbReference>
<dbReference type="AlphaFoldDB" id="A0A409WJ65"/>
<evidence type="ECO:0000256" key="1">
    <source>
        <dbReference type="ARBA" id="ARBA00004123"/>
    </source>
</evidence>
<dbReference type="PROSITE" id="PS51568">
    <property type="entry name" value="SAM_MT43_SET2_1"/>
    <property type="match status" value="1"/>
</dbReference>
<keyword evidence="6" id="KW-0678">Repressor</keyword>
<feature type="compositionally biased region" description="Basic and acidic residues" evidence="15">
    <location>
        <begin position="690"/>
        <end position="700"/>
    </location>
</feature>
<evidence type="ECO:0000256" key="12">
    <source>
        <dbReference type="ARBA" id="ARBA00023242"/>
    </source>
</evidence>
<evidence type="ECO:0000256" key="8">
    <source>
        <dbReference type="ARBA" id="ARBA00022679"/>
    </source>
</evidence>
<dbReference type="InterPro" id="IPR050777">
    <property type="entry name" value="SET2_Histone-Lys_MeTrsfase"/>
</dbReference>
<dbReference type="SMART" id="SM00317">
    <property type="entry name" value="SET"/>
    <property type="match status" value="1"/>
</dbReference>
<comment type="subcellular location">
    <subcellularLocation>
        <location evidence="2">Chromosome</location>
    </subcellularLocation>
    <subcellularLocation>
        <location evidence="1">Nucleus</location>
    </subcellularLocation>
</comment>
<name>A0A409WJ65_9AGAR</name>
<feature type="compositionally biased region" description="Basic and acidic residues" evidence="15">
    <location>
        <begin position="780"/>
        <end position="790"/>
    </location>
</feature>
<dbReference type="PROSITE" id="PS50280">
    <property type="entry name" value="SET"/>
    <property type="match status" value="1"/>
</dbReference>
<dbReference type="SMART" id="SM00508">
    <property type="entry name" value="PostSET"/>
    <property type="match status" value="1"/>
</dbReference>
<dbReference type="InterPro" id="IPR044437">
    <property type="entry name" value="SETD2/Set2_SET"/>
</dbReference>
<dbReference type="InterPro" id="IPR006560">
    <property type="entry name" value="AWS_dom"/>
</dbReference>
<evidence type="ECO:0000256" key="14">
    <source>
        <dbReference type="ARBA" id="ARBA00047545"/>
    </source>
</evidence>
<accession>A0A409WJ65</accession>
<feature type="compositionally biased region" description="Polar residues" evidence="15">
    <location>
        <begin position="93"/>
        <end position="103"/>
    </location>
</feature>
<gene>
    <name evidence="19" type="ORF">CVT26_005339</name>
</gene>
<reference evidence="19 20" key="1">
    <citation type="journal article" date="2018" name="Evol. Lett.">
        <title>Horizontal gene cluster transfer increased hallucinogenic mushroom diversity.</title>
        <authorList>
            <person name="Reynolds H.T."/>
            <person name="Vijayakumar V."/>
            <person name="Gluck-Thaler E."/>
            <person name="Korotkin H.B."/>
            <person name="Matheny P.B."/>
            <person name="Slot J.C."/>
        </authorList>
    </citation>
    <scope>NUCLEOTIDE SEQUENCE [LARGE SCALE GENOMIC DNA]</scope>
    <source>
        <strain evidence="19 20">SRW20</strain>
    </source>
</reference>
<dbReference type="InterPro" id="IPR003616">
    <property type="entry name" value="Post-SET_dom"/>
</dbReference>
<dbReference type="GO" id="GO:0140955">
    <property type="term" value="F:histone H3K36 trimethyltransferase activity"/>
    <property type="evidence" value="ECO:0007669"/>
    <property type="project" value="UniProtKB-EC"/>
</dbReference>
<feature type="region of interest" description="Disordered" evidence="15">
    <location>
        <begin position="1"/>
        <end position="117"/>
    </location>
</feature>
<evidence type="ECO:0000256" key="2">
    <source>
        <dbReference type="ARBA" id="ARBA00004286"/>
    </source>
</evidence>
<dbReference type="Pfam" id="PF08236">
    <property type="entry name" value="SRI"/>
    <property type="match status" value="1"/>
</dbReference>
<evidence type="ECO:0000256" key="15">
    <source>
        <dbReference type="SAM" id="MobiDB-lite"/>
    </source>
</evidence>
<evidence type="ECO:0000259" key="16">
    <source>
        <dbReference type="PROSITE" id="PS50280"/>
    </source>
</evidence>
<dbReference type="GO" id="GO:0006355">
    <property type="term" value="P:regulation of DNA-templated transcription"/>
    <property type="evidence" value="ECO:0007669"/>
    <property type="project" value="InterPro"/>
</dbReference>
<feature type="region of interest" description="Disordered" evidence="15">
    <location>
        <begin position="780"/>
        <end position="886"/>
    </location>
</feature>
<keyword evidence="10" id="KW-0805">Transcription regulation</keyword>
<keyword evidence="8" id="KW-0808">Transferase</keyword>
<feature type="compositionally biased region" description="Basic and acidic residues" evidence="15">
    <location>
        <begin position="18"/>
        <end position="31"/>
    </location>
</feature>
<dbReference type="Gene3D" id="1.10.1740.100">
    <property type="entry name" value="Set2, Rpb1 interacting domain"/>
    <property type="match status" value="1"/>
</dbReference>
<sequence length="886" mass="98589">MKSESSPGLTPQPPLDHANGHDLSEVPRIKVEAFAATKLSPLTIPPPTTMDIKVEHDTKLEDPFTSQSPTVVADATPQNLKASRSPTPPLSVTDGSASKSSTPPLAGQSKPNKKGLSAPVQLIGDLPVAREAALTSFNEISDNNYQYKTLGLSREILESMTCDCTYEHGVDSPDSACGPYSDCINRLTQVECLDGDCRCRSYCQNQRFQKKEYANIEIVLTEKKGYGLRAEEDLPKDTFIYEYVGDVVNPVSFKKRMREYAEEGIRHFYFMMLQKDEFIDATKSGGIGRFANHSCNPNCYVAKWTVGTHVRMGIFAKRHIQKYEELTFNYNVDRYGHQAQECFCGEPNCVGYIGGKTQTDFAAMDDLYLDALGITDEDDVMELKGTKKKKGKKIDDPDFMPTMKPITETEVPKVVQAIRQSPSRKVLSKLLTRIKITEDQAALRQIMRLRGYSLMTNVLEDYSSDVEMITLALECMTAWPLMNRNKVQDSKVHIPVEACAAMDNEAVKSLAQALLEHWETLPIYNRIPKRALEEGQKLSLWPDRIHPPPSHIFKPPSPRPKLSKPPSPPHYSPRPIMTDPTRKRKKLEQLISAARDRNWEQPAQAPASAGAAARFLRPFEEFDKQITKERPERQVTGQSQSVKNIIAAAAKAAAAEEAAAAAAAAEAKAKAAAAAEKAARRKERAQRKSQTTEDKEANKEKRLQKLVGAVVVKCMSKYNKSFDRDSFKKYAKELTQVISEKEKKSSSYRESRLDALSEEKVAKIKKFSKEYIAKVIRKMEKSRKLSESTAHDTPSTSMQTPNSNDGDSGTFQAPGSMSMEEAIGMDLDSGSEDEDNVMDEDVEEAGTSTLPPGQGWSGEGYDEPMETDSPRLTSFHVNPIPLANES</sequence>
<evidence type="ECO:0000256" key="4">
    <source>
        <dbReference type="ARBA" id="ARBA00018028"/>
    </source>
</evidence>
<feature type="compositionally biased region" description="Low complexity" evidence="15">
    <location>
        <begin position="657"/>
        <end position="676"/>
    </location>
</feature>
<feature type="domain" description="SET" evidence="16">
    <location>
        <begin position="214"/>
        <end position="331"/>
    </location>
</feature>
<evidence type="ECO:0000256" key="7">
    <source>
        <dbReference type="ARBA" id="ARBA00022603"/>
    </source>
</evidence>
<dbReference type="InterPro" id="IPR046341">
    <property type="entry name" value="SET_dom_sf"/>
</dbReference>
<keyword evidence="9" id="KW-0949">S-adenosyl-L-methionine</keyword>
<dbReference type="InterPro" id="IPR025788">
    <property type="entry name" value="Set2_fungi"/>
</dbReference>
<feature type="region of interest" description="Disordered" evidence="15">
    <location>
        <begin position="541"/>
        <end position="583"/>
    </location>
</feature>
<feature type="compositionally biased region" description="Polar residues" evidence="15">
    <location>
        <begin position="791"/>
        <end position="815"/>
    </location>
</feature>
<evidence type="ECO:0000256" key="10">
    <source>
        <dbReference type="ARBA" id="ARBA00023015"/>
    </source>
</evidence>
<dbReference type="GO" id="GO:0005694">
    <property type="term" value="C:chromosome"/>
    <property type="evidence" value="ECO:0007669"/>
    <property type="project" value="UniProtKB-SubCell"/>
</dbReference>
<keyword evidence="11" id="KW-0804">Transcription</keyword>
<dbReference type="STRING" id="231916.A0A409WJ65"/>
<comment type="catalytic activity">
    <reaction evidence="14">
        <text>L-lysyl(36)-[histone H3] + 3 S-adenosyl-L-methionine = N(6),N(6),N(6)-trimethyl-L-lysyl(36)-[histone H3] + 3 S-adenosyl-L-homocysteine + 3 H(+)</text>
        <dbReference type="Rhea" id="RHEA:60324"/>
        <dbReference type="Rhea" id="RHEA-COMP:9785"/>
        <dbReference type="Rhea" id="RHEA-COMP:15536"/>
        <dbReference type="ChEBI" id="CHEBI:15378"/>
        <dbReference type="ChEBI" id="CHEBI:29969"/>
        <dbReference type="ChEBI" id="CHEBI:57856"/>
        <dbReference type="ChEBI" id="CHEBI:59789"/>
        <dbReference type="ChEBI" id="CHEBI:61961"/>
        <dbReference type="EC" id="2.1.1.359"/>
    </reaction>
</comment>
<protein>
    <recommendedName>
        <fullName evidence="4">Histone-lysine N-methyltransferase, H3 lysine-36 specific</fullName>
        <ecNumber evidence="3">2.1.1.359</ecNumber>
    </recommendedName>
    <alternativeName>
        <fullName evidence="13">SET domain-containing protein 2</fullName>
    </alternativeName>
</protein>
<feature type="compositionally biased region" description="Acidic residues" evidence="15">
    <location>
        <begin position="829"/>
        <end position="844"/>
    </location>
</feature>
<evidence type="ECO:0000256" key="11">
    <source>
        <dbReference type="ARBA" id="ARBA00023163"/>
    </source>
</evidence>
<dbReference type="Pfam" id="PF00856">
    <property type="entry name" value="SET"/>
    <property type="match status" value="1"/>
</dbReference>
<feature type="domain" description="AWS" evidence="18">
    <location>
        <begin position="157"/>
        <end position="212"/>
    </location>
</feature>
<dbReference type="InParanoid" id="A0A409WJ65"/>
<keyword evidence="7" id="KW-0489">Methyltransferase</keyword>
<dbReference type="OrthoDB" id="422362at2759"/>
<keyword evidence="12" id="KW-0539">Nucleus</keyword>
<dbReference type="GO" id="GO:0032259">
    <property type="term" value="P:methylation"/>
    <property type="evidence" value="ECO:0007669"/>
    <property type="project" value="UniProtKB-KW"/>
</dbReference>
<dbReference type="CDD" id="cd19172">
    <property type="entry name" value="SET_SETD2"/>
    <property type="match status" value="1"/>
</dbReference>
<dbReference type="EMBL" id="NHYE01005047">
    <property type="protein sequence ID" value="PPQ78511.1"/>
    <property type="molecule type" value="Genomic_DNA"/>
</dbReference>
<feature type="compositionally biased region" description="Pro residues" evidence="15">
    <location>
        <begin position="547"/>
        <end position="572"/>
    </location>
</feature>
<dbReference type="SMART" id="SM00570">
    <property type="entry name" value="AWS"/>
    <property type="match status" value="1"/>
</dbReference>
<evidence type="ECO:0000256" key="3">
    <source>
        <dbReference type="ARBA" id="ARBA00012178"/>
    </source>
</evidence>
<keyword evidence="20" id="KW-1185">Reference proteome</keyword>
<dbReference type="PROSITE" id="PS50868">
    <property type="entry name" value="POST_SET"/>
    <property type="match status" value="1"/>
</dbReference>
<dbReference type="GO" id="GO:0005634">
    <property type="term" value="C:nucleus"/>
    <property type="evidence" value="ECO:0007669"/>
    <property type="project" value="UniProtKB-SubCell"/>
</dbReference>
<dbReference type="PROSITE" id="PS51215">
    <property type="entry name" value="AWS"/>
    <property type="match status" value="1"/>
</dbReference>
<feature type="compositionally biased region" description="Polar residues" evidence="15">
    <location>
        <begin position="64"/>
        <end position="85"/>
    </location>
</feature>
<feature type="region of interest" description="Disordered" evidence="15">
    <location>
        <begin position="657"/>
        <end position="700"/>
    </location>
</feature>